<keyword evidence="2" id="KW-0812">Transmembrane</keyword>
<dbReference type="InterPro" id="IPR050922">
    <property type="entry name" value="LytR/CpsA/Psr_CW_biosynth"/>
</dbReference>
<evidence type="ECO:0000256" key="2">
    <source>
        <dbReference type="SAM" id="Phobius"/>
    </source>
</evidence>
<dbReference type="AlphaFoldDB" id="A0A0R1MM44"/>
<dbReference type="PANTHER" id="PTHR33392">
    <property type="entry name" value="POLYISOPRENYL-TEICHOIC ACID--PEPTIDOGLYCAN TEICHOIC ACID TRANSFERASE TAGU"/>
    <property type="match status" value="1"/>
</dbReference>
<dbReference type="PANTHER" id="PTHR33392:SF6">
    <property type="entry name" value="POLYISOPRENYL-TEICHOIC ACID--PEPTIDOGLYCAN TEICHOIC ACID TRANSFERASE TAGU"/>
    <property type="match status" value="1"/>
</dbReference>
<evidence type="ECO:0000256" key="1">
    <source>
        <dbReference type="ARBA" id="ARBA00006068"/>
    </source>
</evidence>
<proteinExistence type="inferred from homology"/>
<name>A0A0R1MM44_9LACO</name>
<dbReference type="STRING" id="1423759.FC92_GL000291"/>
<evidence type="ECO:0000259" key="3">
    <source>
        <dbReference type="Pfam" id="PF03816"/>
    </source>
</evidence>
<accession>A0A0R1MM44</accession>
<dbReference type="EMBL" id="AZDX01000012">
    <property type="protein sequence ID" value="KRL06948.1"/>
    <property type="molecule type" value="Genomic_DNA"/>
</dbReference>
<dbReference type="RefSeq" id="WP_057869425.1">
    <property type="nucleotide sequence ID" value="NZ_AZDX01000012.1"/>
</dbReference>
<keyword evidence="2" id="KW-1133">Transmembrane helix</keyword>
<protein>
    <submittedName>
        <fullName evidence="4">LytR family transcriptional regulator</fullName>
    </submittedName>
</protein>
<dbReference type="Proteomes" id="UP000051448">
    <property type="component" value="Unassembled WGS sequence"/>
</dbReference>
<comment type="caution">
    <text evidence="4">The sequence shown here is derived from an EMBL/GenBank/DDBJ whole genome shotgun (WGS) entry which is preliminary data.</text>
</comment>
<dbReference type="Gene3D" id="3.40.630.190">
    <property type="entry name" value="LCP protein"/>
    <property type="match status" value="1"/>
</dbReference>
<dbReference type="GeneID" id="98310238"/>
<dbReference type="PATRIC" id="fig|1423759.3.peg.308"/>
<sequence>MVKEPEFKRSEIKNRKNQVAKPRKHKYFTALIFVIVVLLGTFFLYLGHIYRDAQKMTTKIYSSSNITKARDTQSLLKAGKPISILLMGTDTGAVGRNFKGRTDTMIVLTLNPQKNKMTIVSLPRDALVAVTGYKKYYPSKLNSAYDYGGSGTTIKTVQNYLNIPIDFYATINMGGLENMVNAVGGITVKPLLTFSYGGHSFVKNKTTKMNGSTALAYVRMRHSDPLGDYGRQQRQRQVLTKVAQNGTKLKSLMTERFFKEIKKQLKTDITFNDMLLLALKYRGTTRNMTSDHLQGEADLISGISFESVPATEKQRITNLIRSSLNLESATTGNTLLNSSSINTTEK</sequence>
<evidence type="ECO:0000313" key="4">
    <source>
        <dbReference type="EMBL" id="KRL06948.1"/>
    </source>
</evidence>
<reference evidence="4 5" key="1">
    <citation type="journal article" date="2015" name="Genome Announc.">
        <title>Expanding the biotechnology potential of lactobacilli through comparative genomics of 213 strains and associated genera.</title>
        <authorList>
            <person name="Sun Z."/>
            <person name="Harris H.M."/>
            <person name="McCann A."/>
            <person name="Guo C."/>
            <person name="Argimon S."/>
            <person name="Zhang W."/>
            <person name="Yang X."/>
            <person name="Jeffery I.B."/>
            <person name="Cooney J.C."/>
            <person name="Kagawa T.F."/>
            <person name="Liu W."/>
            <person name="Song Y."/>
            <person name="Salvetti E."/>
            <person name="Wrobel A."/>
            <person name="Rasinkangas P."/>
            <person name="Parkhill J."/>
            <person name="Rea M.C."/>
            <person name="O'Sullivan O."/>
            <person name="Ritari J."/>
            <person name="Douillard F.P."/>
            <person name="Paul Ross R."/>
            <person name="Yang R."/>
            <person name="Briner A.E."/>
            <person name="Felis G.E."/>
            <person name="de Vos W.M."/>
            <person name="Barrangou R."/>
            <person name="Klaenhammer T.R."/>
            <person name="Caufield P.W."/>
            <person name="Cui Y."/>
            <person name="Zhang H."/>
            <person name="O'Toole P.W."/>
        </authorList>
    </citation>
    <scope>NUCLEOTIDE SEQUENCE [LARGE SCALE GENOMIC DNA]</scope>
    <source>
        <strain evidence="4 5">DSM 19519</strain>
    </source>
</reference>
<organism evidence="4 5">
    <name type="scientific">Liquorilactobacillus hordei DSM 19519</name>
    <dbReference type="NCBI Taxonomy" id="1423759"/>
    <lineage>
        <taxon>Bacteria</taxon>
        <taxon>Bacillati</taxon>
        <taxon>Bacillota</taxon>
        <taxon>Bacilli</taxon>
        <taxon>Lactobacillales</taxon>
        <taxon>Lactobacillaceae</taxon>
        <taxon>Liquorilactobacillus</taxon>
    </lineage>
</organism>
<dbReference type="Pfam" id="PF03816">
    <property type="entry name" value="LytR_cpsA_psr"/>
    <property type="match status" value="1"/>
</dbReference>
<dbReference type="NCBIfam" id="TIGR00350">
    <property type="entry name" value="lytR_cpsA_psr"/>
    <property type="match status" value="1"/>
</dbReference>
<dbReference type="OrthoDB" id="27330at2"/>
<evidence type="ECO:0000313" key="5">
    <source>
        <dbReference type="Proteomes" id="UP000051448"/>
    </source>
</evidence>
<feature type="domain" description="Cell envelope-related transcriptional attenuator" evidence="3">
    <location>
        <begin position="101"/>
        <end position="245"/>
    </location>
</feature>
<keyword evidence="2" id="KW-0472">Membrane</keyword>
<keyword evidence="5" id="KW-1185">Reference proteome</keyword>
<dbReference type="InterPro" id="IPR004474">
    <property type="entry name" value="LytR_CpsA_psr"/>
</dbReference>
<comment type="similarity">
    <text evidence="1">Belongs to the LytR/CpsA/Psr (LCP) family.</text>
</comment>
<gene>
    <name evidence="4" type="ORF">FC92_GL000291</name>
</gene>
<feature type="transmembrane region" description="Helical" evidence="2">
    <location>
        <begin position="27"/>
        <end position="50"/>
    </location>
</feature>